<evidence type="ECO:0000256" key="3">
    <source>
        <dbReference type="ARBA" id="ARBA00022694"/>
    </source>
</evidence>
<dbReference type="InterPro" id="IPR036866">
    <property type="entry name" value="RibonucZ/Hydroxyglut_hydro"/>
</dbReference>
<evidence type="ECO:0000256" key="7">
    <source>
        <dbReference type="ARBA" id="ARBA00022801"/>
    </source>
</evidence>
<dbReference type="GO" id="GO:0042781">
    <property type="term" value="F:3'-tRNA processing endoribonuclease activity"/>
    <property type="evidence" value="ECO:0007669"/>
    <property type="project" value="TreeGrafter"/>
</dbReference>
<sequence>MRAALRRLADTGTRAKASKRLYSHVRFHPTLQLDFLPKYLDPRIQSDAPFMDLTFLGSSAQCSTAVRGVCSALLRTRQKSYLIDAGDGVCRQLQRADLSTPVDTICITHLHGDHIWGLAPVVRQVAGVARDAALQVCGPPGLYAFLVTAFRISGMTEVPDGARVEVYEMVNRGGPDAWDMQKRPLLYMDSRTGEGHVEGLVQRFLEPDEDGYWTIPCPPETQQRRGKAALGHSKTKMRAGRVKHIKDSFGYVAIEQPRRLIDSAMCKKLGLPPSQKYYKLLIGETVTTDAGRVISPEEVCREVPGRKLAYVGDSCDPRAMATLIEGADVLVHEATFLDADKSRKEAIEKGHSTSGMAGDFARRLNVGALFMNHFAPHNFKNGYRYAVTTSREEARGSSGAEGPLPVIVAEDFMHVKLSGNKVVDVHGSQWLASLLRTSPDEPHIEVLGHRHAEPMANGRKVKSRANATGAKALEASRK</sequence>
<gene>
    <name evidence="10" type="ORF">PPYR1160_LOCUS13583</name>
</gene>
<dbReference type="InterPro" id="IPR013471">
    <property type="entry name" value="RNase_Z/BN"/>
</dbReference>
<dbReference type="PANTHER" id="PTHR46018:SF2">
    <property type="entry name" value="ZINC PHOSPHODIESTERASE ELAC PROTEIN 1"/>
    <property type="match status" value="1"/>
</dbReference>
<dbReference type="Gene3D" id="3.60.15.10">
    <property type="entry name" value="Ribonuclease Z/Hydroxyacylglutathione hydrolase-like"/>
    <property type="match status" value="1"/>
</dbReference>
<keyword evidence="6" id="KW-0255">Endonuclease</keyword>
<keyword evidence="7" id="KW-0378">Hydrolase</keyword>
<dbReference type="PANTHER" id="PTHR46018">
    <property type="entry name" value="ZINC PHOSPHODIESTERASE ELAC PROTEIN 1"/>
    <property type="match status" value="1"/>
</dbReference>
<keyword evidence="8" id="KW-0862">Zinc</keyword>
<dbReference type="AlphaFoldDB" id="A0A7R9UEQ6"/>
<dbReference type="Pfam" id="PF23023">
    <property type="entry name" value="Anti-Pycsar_Apyc1"/>
    <property type="match status" value="1"/>
</dbReference>
<evidence type="ECO:0000313" key="10">
    <source>
        <dbReference type="EMBL" id="CAD8264080.1"/>
    </source>
</evidence>
<dbReference type="SUPFAM" id="SSF56281">
    <property type="entry name" value="Metallo-hydrolase/oxidoreductase"/>
    <property type="match status" value="1"/>
</dbReference>
<keyword evidence="4" id="KW-0540">Nuclease</keyword>
<evidence type="ECO:0000256" key="4">
    <source>
        <dbReference type="ARBA" id="ARBA00022722"/>
    </source>
</evidence>
<evidence type="ECO:0000256" key="6">
    <source>
        <dbReference type="ARBA" id="ARBA00022759"/>
    </source>
</evidence>
<comment type="subunit">
    <text evidence="2">Homodimer.</text>
</comment>
<accession>A0A7R9UEQ6</accession>
<dbReference type="EMBL" id="HBEA01017878">
    <property type="protein sequence ID" value="CAD8264080.1"/>
    <property type="molecule type" value="Transcribed_RNA"/>
</dbReference>
<organism evidence="10">
    <name type="scientific">Pinguiococcus pyrenoidosus</name>
    <dbReference type="NCBI Taxonomy" id="172671"/>
    <lineage>
        <taxon>Eukaryota</taxon>
        <taxon>Sar</taxon>
        <taxon>Stramenopiles</taxon>
        <taxon>Ochrophyta</taxon>
        <taxon>Pinguiophyceae</taxon>
        <taxon>Pinguiochrysidales</taxon>
        <taxon>Pinguiochrysidaceae</taxon>
        <taxon>Pinguiococcus</taxon>
    </lineage>
</organism>
<evidence type="ECO:0008006" key="11">
    <source>
        <dbReference type="Google" id="ProtNLM"/>
    </source>
</evidence>
<proteinExistence type="inferred from homology"/>
<feature type="region of interest" description="Disordered" evidence="9">
    <location>
        <begin position="453"/>
        <end position="478"/>
    </location>
</feature>
<keyword evidence="5" id="KW-0479">Metal-binding</keyword>
<comment type="cofactor">
    <cofactor evidence="1">
        <name>Zn(2+)</name>
        <dbReference type="ChEBI" id="CHEBI:29105"/>
    </cofactor>
</comment>
<reference evidence="10" key="1">
    <citation type="submission" date="2021-01" db="EMBL/GenBank/DDBJ databases">
        <authorList>
            <person name="Corre E."/>
            <person name="Pelletier E."/>
            <person name="Niang G."/>
            <person name="Scheremetjew M."/>
            <person name="Finn R."/>
            <person name="Kale V."/>
            <person name="Holt S."/>
            <person name="Cochrane G."/>
            <person name="Meng A."/>
            <person name="Brown T."/>
            <person name="Cohen L."/>
        </authorList>
    </citation>
    <scope>NUCLEOTIDE SEQUENCE</scope>
    <source>
        <strain evidence="10">CCMP2078</strain>
    </source>
</reference>
<name>A0A7R9UEQ6_9STRA</name>
<dbReference type="GO" id="GO:0005634">
    <property type="term" value="C:nucleus"/>
    <property type="evidence" value="ECO:0007669"/>
    <property type="project" value="TreeGrafter"/>
</dbReference>
<evidence type="ECO:0000256" key="8">
    <source>
        <dbReference type="ARBA" id="ARBA00022833"/>
    </source>
</evidence>
<evidence type="ECO:0000256" key="5">
    <source>
        <dbReference type="ARBA" id="ARBA00022723"/>
    </source>
</evidence>
<evidence type="ECO:0000256" key="2">
    <source>
        <dbReference type="ARBA" id="ARBA00011738"/>
    </source>
</evidence>
<protein>
    <recommendedName>
        <fullName evidence="11">Metallo-beta-lactamase domain-containing protein</fullName>
    </recommendedName>
</protein>
<evidence type="ECO:0000256" key="9">
    <source>
        <dbReference type="SAM" id="MobiDB-lite"/>
    </source>
</evidence>
<evidence type="ECO:0000256" key="1">
    <source>
        <dbReference type="ARBA" id="ARBA00001947"/>
    </source>
</evidence>
<dbReference type="GO" id="GO:0046872">
    <property type="term" value="F:metal ion binding"/>
    <property type="evidence" value="ECO:0007669"/>
    <property type="project" value="UniProtKB-KW"/>
</dbReference>
<dbReference type="HAMAP" id="MF_01818">
    <property type="entry name" value="RNase_Z_BN"/>
    <property type="match status" value="1"/>
</dbReference>
<keyword evidence="3" id="KW-0819">tRNA processing</keyword>